<keyword evidence="1" id="KW-0472">Membrane</keyword>
<accession>A0AAE3ICV5</accession>
<feature type="transmembrane region" description="Helical" evidence="1">
    <location>
        <begin position="74"/>
        <end position="96"/>
    </location>
</feature>
<keyword evidence="1" id="KW-1133">Transmembrane helix</keyword>
<evidence type="ECO:0000313" key="6">
    <source>
        <dbReference type="Proteomes" id="UP001209746"/>
    </source>
</evidence>
<evidence type="ECO:0000313" key="3">
    <source>
        <dbReference type="EMBL" id="MCU4719172.1"/>
    </source>
</evidence>
<evidence type="ECO:0000313" key="4">
    <source>
        <dbReference type="EMBL" id="MCU4728263.1"/>
    </source>
</evidence>
<comment type="caution">
    <text evidence="4">The sequence shown here is derived from an EMBL/GenBank/DDBJ whole genome shotgun (WGS) entry which is preliminary data.</text>
</comment>
<feature type="transmembrane region" description="Helical" evidence="1">
    <location>
        <begin position="12"/>
        <end position="29"/>
    </location>
</feature>
<name>A0AAE3ICV5_9EURY</name>
<evidence type="ECO:0000313" key="5">
    <source>
        <dbReference type="Proteomes" id="UP001208186"/>
    </source>
</evidence>
<dbReference type="InterPro" id="IPR006976">
    <property type="entry name" value="VanZ-like"/>
</dbReference>
<organism evidence="4 6">
    <name type="scientific">Halapricum hydrolyticum</name>
    <dbReference type="NCBI Taxonomy" id="2979991"/>
    <lineage>
        <taxon>Archaea</taxon>
        <taxon>Methanobacteriati</taxon>
        <taxon>Methanobacteriota</taxon>
        <taxon>Stenosarchaea group</taxon>
        <taxon>Halobacteria</taxon>
        <taxon>Halobacteriales</taxon>
        <taxon>Haloarculaceae</taxon>
        <taxon>Halapricum</taxon>
    </lineage>
</organism>
<keyword evidence="5" id="KW-1185">Reference proteome</keyword>
<gene>
    <name evidence="4" type="ORF">OB914_15010</name>
    <name evidence="3" type="ORF">OB916_14060</name>
</gene>
<dbReference type="RefSeq" id="WP_315909922.1">
    <property type="nucleotide sequence ID" value="NZ_JAOPKC010000022.1"/>
</dbReference>
<protein>
    <submittedName>
        <fullName evidence="4">VanZ family protein</fullName>
    </submittedName>
</protein>
<reference evidence="4" key="1">
    <citation type="submission" date="2023-02" db="EMBL/GenBank/DDBJ databases">
        <title>Enrichment on poylsaccharides allowed isolation of novel metabolic and taxonomic groups of Haloarchaea.</title>
        <authorList>
            <person name="Sorokin D.Y."/>
            <person name="Elcheninov A.G."/>
            <person name="Khizhniak T.V."/>
            <person name="Kolganova T.V."/>
            <person name="Kublanov I.V."/>
        </authorList>
    </citation>
    <scope>NUCLEOTIDE SEQUENCE</scope>
    <source>
        <strain evidence="3 5">HArc-curdl5-1</strain>
        <strain evidence="4">HArc-curdl7</strain>
    </source>
</reference>
<dbReference type="EMBL" id="JAOPKD010000023">
    <property type="protein sequence ID" value="MCU4728263.1"/>
    <property type="molecule type" value="Genomic_DNA"/>
</dbReference>
<dbReference type="EMBL" id="JAOPKC010000022">
    <property type="protein sequence ID" value="MCU4719172.1"/>
    <property type="molecule type" value="Genomic_DNA"/>
</dbReference>
<evidence type="ECO:0000259" key="2">
    <source>
        <dbReference type="Pfam" id="PF04892"/>
    </source>
</evidence>
<dbReference type="PANTHER" id="PTHR28008">
    <property type="entry name" value="DOMAIN PROTEIN, PUTATIVE (AFU_ORTHOLOGUE AFUA_3G10980)-RELATED"/>
    <property type="match status" value="1"/>
</dbReference>
<dbReference type="AlphaFoldDB" id="A0AAE3ICV5"/>
<proteinExistence type="predicted"/>
<dbReference type="PANTHER" id="PTHR28008:SF1">
    <property type="entry name" value="DOMAIN PROTEIN, PUTATIVE (AFU_ORTHOLOGUE AFUA_3G10980)-RELATED"/>
    <property type="match status" value="1"/>
</dbReference>
<keyword evidence="1" id="KW-0812">Transmembrane</keyword>
<dbReference type="Proteomes" id="UP001208186">
    <property type="component" value="Unassembled WGS sequence"/>
</dbReference>
<feature type="domain" description="VanZ-like" evidence="2">
    <location>
        <begin position="46"/>
        <end position="125"/>
    </location>
</feature>
<sequence length="142" mass="15483">MYRLPVVPKRVRYLAFGVALALVVAFSIVPLPDWVTDTGPFGLFPIRQHLHLLAYAGLALALGYVFVDADRPDWQLLVLVFVVATVLGLGLELLQSTLEHRTASSGDVLMNAAGATVAVLLWRVLLTRTRPTPVEFPVGPLL</sequence>
<feature type="transmembrane region" description="Helical" evidence="1">
    <location>
        <begin position="108"/>
        <end position="126"/>
    </location>
</feature>
<dbReference type="Pfam" id="PF04892">
    <property type="entry name" value="VanZ"/>
    <property type="match status" value="1"/>
</dbReference>
<dbReference type="Proteomes" id="UP001209746">
    <property type="component" value="Unassembled WGS sequence"/>
</dbReference>
<dbReference type="NCBIfam" id="NF037970">
    <property type="entry name" value="vanZ_1"/>
    <property type="match status" value="1"/>
</dbReference>
<feature type="transmembrane region" description="Helical" evidence="1">
    <location>
        <begin position="49"/>
        <end position="67"/>
    </location>
</feature>
<evidence type="ECO:0000256" key="1">
    <source>
        <dbReference type="SAM" id="Phobius"/>
    </source>
</evidence>